<sequence length="41" mass="4574">MSSLIVVGIFRTRLVMYFLGNHEGARNLLLCNLVMADYGDA</sequence>
<dbReference type="AlphaFoldDB" id="A0A1H3NPE6"/>
<name>A0A1H3NPE6_9RHOB</name>
<reference evidence="1 2" key="1">
    <citation type="submission" date="2016-10" db="EMBL/GenBank/DDBJ databases">
        <authorList>
            <person name="de Groot N.N."/>
        </authorList>
    </citation>
    <scope>NUCLEOTIDE SEQUENCE [LARGE SCALE GENOMIC DNA]</scope>
    <source>
        <strain evidence="1 2">DSM 24677</strain>
    </source>
</reference>
<protein>
    <submittedName>
        <fullName evidence="1">Uncharacterized protein</fullName>
    </submittedName>
</protein>
<dbReference type="EMBL" id="FNPR01000017">
    <property type="protein sequence ID" value="SDY90668.1"/>
    <property type="molecule type" value="Genomic_DNA"/>
</dbReference>
<organism evidence="1 2">
    <name type="scientific">Lentibacter algarum</name>
    <dbReference type="NCBI Taxonomy" id="576131"/>
    <lineage>
        <taxon>Bacteria</taxon>
        <taxon>Pseudomonadati</taxon>
        <taxon>Pseudomonadota</taxon>
        <taxon>Alphaproteobacteria</taxon>
        <taxon>Rhodobacterales</taxon>
        <taxon>Roseobacteraceae</taxon>
        <taxon>Lentibacter</taxon>
    </lineage>
</organism>
<keyword evidence="2" id="KW-1185">Reference proteome</keyword>
<evidence type="ECO:0000313" key="1">
    <source>
        <dbReference type="EMBL" id="SDY90668.1"/>
    </source>
</evidence>
<gene>
    <name evidence="1" type="ORF">SAMN05444486_1172</name>
</gene>
<proteinExistence type="predicted"/>
<accession>A0A1H3NPE6</accession>
<dbReference type="Proteomes" id="UP000199026">
    <property type="component" value="Unassembled WGS sequence"/>
</dbReference>
<dbReference type="STRING" id="576131.SAMN05444486_1172"/>
<evidence type="ECO:0000313" key="2">
    <source>
        <dbReference type="Proteomes" id="UP000199026"/>
    </source>
</evidence>